<dbReference type="EMBL" id="GBXM01059305">
    <property type="protein sequence ID" value="JAH49272.1"/>
    <property type="molecule type" value="Transcribed_RNA"/>
</dbReference>
<sequence length="55" mass="5989">MDMISFLVSVYRGSGICSNFPKTCAAHLSIHSGHDRQDVFFPGTAPLELPRRAPG</sequence>
<reference evidence="1" key="1">
    <citation type="submission" date="2014-11" db="EMBL/GenBank/DDBJ databases">
        <authorList>
            <person name="Amaro Gonzalez C."/>
        </authorList>
    </citation>
    <scope>NUCLEOTIDE SEQUENCE</scope>
</reference>
<accession>A0A0E9T799</accession>
<name>A0A0E9T799_ANGAN</name>
<evidence type="ECO:0000313" key="1">
    <source>
        <dbReference type="EMBL" id="JAH49272.1"/>
    </source>
</evidence>
<organism evidence="1">
    <name type="scientific">Anguilla anguilla</name>
    <name type="common">European freshwater eel</name>
    <name type="synonym">Muraena anguilla</name>
    <dbReference type="NCBI Taxonomy" id="7936"/>
    <lineage>
        <taxon>Eukaryota</taxon>
        <taxon>Metazoa</taxon>
        <taxon>Chordata</taxon>
        <taxon>Craniata</taxon>
        <taxon>Vertebrata</taxon>
        <taxon>Euteleostomi</taxon>
        <taxon>Actinopterygii</taxon>
        <taxon>Neopterygii</taxon>
        <taxon>Teleostei</taxon>
        <taxon>Anguilliformes</taxon>
        <taxon>Anguillidae</taxon>
        <taxon>Anguilla</taxon>
    </lineage>
</organism>
<dbReference type="AlphaFoldDB" id="A0A0E9T799"/>
<proteinExistence type="predicted"/>
<protein>
    <submittedName>
        <fullName evidence="1">Uncharacterized protein</fullName>
    </submittedName>
</protein>
<reference evidence="1" key="2">
    <citation type="journal article" date="2015" name="Fish Shellfish Immunol.">
        <title>Early steps in the European eel (Anguilla anguilla)-Vibrio vulnificus interaction in the gills: Role of the RtxA13 toxin.</title>
        <authorList>
            <person name="Callol A."/>
            <person name="Pajuelo D."/>
            <person name="Ebbesson L."/>
            <person name="Teles M."/>
            <person name="MacKenzie S."/>
            <person name="Amaro C."/>
        </authorList>
    </citation>
    <scope>NUCLEOTIDE SEQUENCE</scope>
</reference>